<proteinExistence type="predicted"/>
<accession>A0AAD8KMR2</accession>
<name>A0AAD8KMR2_TARER</name>
<reference evidence="2" key="1">
    <citation type="journal article" date="2023" name="bioRxiv">
        <title>Improved chromosome-level genome assembly for marigold (Tagetes erecta).</title>
        <authorList>
            <person name="Jiang F."/>
            <person name="Yuan L."/>
            <person name="Wang S."/>
            <person name="Wang H."/>
            <person name="Xu D."/>
            <person name="Wang A."/>
            <person name="Fan W."/>
        </authorList>
    </citation>
    <scope>NUCLEOTIDE SEQUENCE</scope>
    <source>
        <strain evidence="2">WSJ</strain>
        <tissue evidence="2">Leaf</tissue>
    </source>
</reference>
<evidence type="ECO:0000313" key="3">
    <source>
        <dbReference type="Proteomes" id="UP001229421"/>
    </source>
</evidence>
<comment type="caution">
    <text evidence="2">The sequence shown here is derived from an EMBL/GenBank/DDBJ whole genome shotgun (WGS) entry which is preliminary data.</text>
</comment>
<feature type="signal peptide" evidence="1">
    <location>
        <begin position="1"/>
        <end position="22"/>
    </location>
</feature>
<dbReference type="AlphaFoldDB" id="A0AAD8KMR2"/>
<evidence type="ECO:0000313" key="2">
    <source>
        <dbReference type="EMBL" id="KAK1422410.1"/>
    </source>
</evidence>
<protein>
    <submittedName>
        <fullName evidence="2">Uncharacterized protein</fullName>
    </submittedName>
</protein>
<dbReference type="EMBL" id="JAUHHV010000006">
    <property type="protein sequence ID" value="KAK1422410.1"/>
    <property type="molecule type" value="Genomic_DNA"/>
</dbReference>
<dbReference type="Proteomes" id="UP001229421">
    <property type="component" value="Unassembled WGS sequence"/>
</dbReference>
<keyword evidence="1" id="KW-0732">Signal</keyword>
<gene>
    <name evidence="2" type="ORF">QVD17_25509</name>
</gene>
<sequence>MTSGSVAWIIILDFQILGMMKCCPLFSFNCIQICLTEIINCICFDLIVNNLYDCLMLYSTCFLELANLANYSAKSFYLHLQFDLLLL</sequence>
<keyword evidence="3" id="KW-1185">Reference proteome</keyword>
<feature type="chain" id="PRO_5041962226" evidence="1">
    <location>
        <begin position="23"/>
        <end position="87"/>
    </location>
</feature>
<organism evidence="2 3">
    <name type="scientific">Tagetes erecta</name>
    <name type="common">African marigold</name>
    <dbReference type="NCBI Taxonomy" id="13708"/>
    <lineage>
        <taxon>Eukaryota</taxon>
        <taxon>Viridiplantae</taxon>
        <taxon>Streptophyta</taxon>
        <taxon>Embryophyta</taxon>
        <taxon>Tracheophyta</taxon>
        <taxon>Spermatophyta</taxon>
        <taxon>Magnoliopsida</taxon>
        <taxon>eudicotyledons</taxon>
        <taxon>Gunneridae</taxon>
        <taxon>Pentapetalae</taxon>
        <taxon>asterids</taxon>
        <taxon>campanulids</taxon>
        <taxon>Asterales</taxon>
        <taxon>Asteraceae</taxon>
        <taxon>Asteroideae</taxon>
        <taxon>Heliantheae alliance</taxon>
        <taxon>Tageteae</taxon>
        <taxon>Tagetes</taxon>
    </lineage>
</organism>
<evidence type="ECO:0000256" key="1">
    <source>
        <dbReference type="SAM" id="SignalP"/>
    </source>
</evidence>